<keyword evidence="2" id="KW-0472">Membrane</keyword>
<gene>
    <name evidence="4" type="ORF">AFUS01_LOCUS44778</name>
</gene>
<sequence length="168" mass="18476">MMSASHQLLVVSVAFVFCLSQTLALTCMVCQNCAEPTYDANSTRTCGKKEDRCIKMILVNDEVDRTCGEATKCAGRVPTRKPRSLTKPKSKPEELTNNAPKQRTIRQLLAPPAAGGDGKPLPVEVAAMFCCNSDECNRSSTMNLNNLYLFLLCTSSLLVYPQFLLSQF</sequence>
<feature type="chain" id="PRO_5035323231" description="Protein quiver" evidence="3">
    <location>
        <begin position="25"/>
        <end position="168"/>
    </location>
</feature>
<keyword evidence="2" id="KW-1133">Transmembrane helix</keyword>
<reference evidence="4" key="1">
    <citation type="submission" date="2021-06" db="EMBL/GenBank/DDBJ databases">
        <authorList>
            <person name="Hodson N. C."/>
            <person name="Mongue J. A."/>
            <person name="Jaron S. K."/>
        </authorList>
    </citation>
    <scope>NUCLEOTIDE SEQUENCE</scope>
</reference>
<keyword evidence="3" id="KW-0732">Signal</keyword>
<feature type="transmembrane region" description="Helical" evidence="2">
    <location>
        <begin position="147"/>
        <end position="165"/>
    </location>
</feature>
<dbReference type="EMBL" id="CAJVCH010570618">
    <property type="protein sequence ID" value="CAG7835407.1"/>
    <property type="molecule type" value="Genomic_DNA"/>
</dbReference>
<evidence type="ECO:0000256" key="1">
    <source>
        <dbReference type="SAM" id="MobiDB-lite"/>
    </source>
</evidence>
<feature type="compositionally biased region" description="Basic residues" evidence="1">
    <location>
        <begin position="78"/>
        <end position="89"/>
    </location>
</feature>
<comment type="caution">
    <text evidence="4">The sequence shown here is derived from an EMBL/GenBank/DDBJ whole genome shotgun (WGS) entry which is preliminary data.</text>
</comment>
<evidence type="ECO:0000313" key="5">
    <source>
        <dbReference type="Proteomes" id="UP000708208"/>
    </source>
</evidence>
<evidence type="ECO:0000256" key="2">
    <source>
        <dbReference type="SAM" id="Phobius"/>
    </source>
</evidence>
<name>A0A8J2Q0C3_9HEXA</name>
<keyword evidence="5" id="KW-1185">Reference proteome</keyword>
<dbReference type="Proteomes" id="UP000708208">
    <property type="component" value="Unassembled WGS sequence"/>
</dbReference>
<proteinExistence type="predicted"/>
<accession>A0A8J2Q0C3</accession>
<evidence type="ECO:0000256" key="3">
    <source>
        <dbReference type="SAM" id="SignalP"/>
    </source>
</evidence>
<evidence type="ECO:0000313" key="4">
    <source>
        <dbReference type="EMBL" id="CAG7835407.1"/>
    </source>
</evidence>
<protein>
    <recommendedName>
        <fullName evidence="6">Protein quiver</fullName>
    </recommendedName>
</protein>
<evidence type="ECO:0008006" key="6">
    <source>
        <dbReference type="Google" id="ProtNLM"/>
    </source>
</evidence>
<keyword evidence="2" id="KW-0812">Transmembrane</keyword>
<feature type="region of interest" description="Disordered" evidence="1">
    <location>
        <begin position="78"/>
        <end position="101"/>
    </location>
</feature>
<dbReference type="AlphaFoldDB" id="A0A8J2Q0C3"/>
<feature type="signal peptide" evidence="3">
    <location>
        <begin position="1"/>
        <end position="24"/>
    </location>
</feature>
<organism evidence="4 5">
    <name type="scientific">Allacma fusca</name>
    <dbReference type="NCBI Taxonomy" id="39272"/>
    <lineage>
        <taxon>Eukaryota</taxon>
        <taxon>Metazoa</taxon>
        <taxon>Ecdysozoa</taxon>
        <taxon>Arthropoda</taxon>
        <taxon>Hexapoda</taxon>
        <taxon>Collembola</taxon>
        <taxon>Symphypleona</taxon>
        <taxon>Sminthuridae</taxon>
        <taxon>Allacma</taxon>
    </lineage>
</organism>